<protein>
    <recommendedName>
        <fullName evidence="4">Small ribosomal subunit protein eS17</fullName>
    </recommendedName>
</protein>
<evidence type="ECO:0000313" key="7">
    <source>
        <dbReference type="Proteomes" id="UP000272051"/>
    </source>
</evidence>
<dbReference type="NCBIfam" id="NF002242">
    <property type="entry name" value="PRK01151.1"/>
    <property type="match status" value="1"/>
</dbReference>
<reference evidence="7 8" key="1">
    <citation type="submission" date="2018-06" db="EMBL/GenBank/DDBJ databases">
        <title>Extensive metabolic versatility and redundancy in microbially diverse, dynamic hydrothermal sediments.</title>
        <authorList>
            <person name="Dombrowski N."/>
            <person name="Teske A."/>
            <person name="Baker B.J."/>
        </authorList>
    </citation>
    <scope>NUCLEOTIDE SEQUENCE [LARGE SCALE GENOMIC DNA]</scope>
    <source>
        <strain evidence="6">B34_G17</strain>
        <strain evidence="5">B66_G16</strain>
    </source>
</reference>
<dbReference type="EMBL" id="QMQV01000017">
    <property type="protein sequence ID" value="RLE49962.1"/>
    <property type="molecule type" value="Genomic_DNA"/>
</dbReference>
<proteinExistence type="inferred from homology"/>
<dbReference type="PANTHER" id="PTHR10732">
    <property type="entry name" value="40S RIBOSOMAL PROTEIN S17"/>
    <property type="match status" value="1"/>
</dbReference>
<dbReference type="Gene3D" id="1.10.60.20">
    <property type="entry name" value="Ribosomal protein S17e-like"/>
    <property type="match status" value="1"/>
</dbReference>
<sequence>MGKVRPAKVKRLAAELIQRYPDQFSTDFEKNKQLVKEYLPGVTKKLRNRVAGYVTRLMVIKAREAKPTVTATLPSEEPSAAEEA</sequence>
<keyword evidence="2 4" id="KW-0689">Ribosomal protein</keyword>
<dbReference type="PANTHER" id="PTHR10732:SF0">
    <property type="entry name" value="40S RIBOSOMAL PROTEIN S17"/>
    <property type="match status" value="1"/>
</dbReference>
<gene>
    <name evidence="4" type="primary">rps17e</name>
    <name evidence="5" type="ORF">DRJ31_03100</name>
    <name evidence="6" type="ORF">DRJ33_05605</name>
</gene>
<dbReference type="Proteomes" id="UP000272051">
    <property type="component" value="Unassembled WGS sequence"/>
</dbReference>
<organism evidence="5 8">
    <name type="scientific">Thermoproteota archaeon</name>
    <dbReference type="NCBI Taxonomy" id="2056631"/>
    <lineage>
        <taxon>Archaea</taxon>
        <taxon>Thermoproteota</taxon>
    </lineage>
</organism>
<dbReference type="GO" id="GO:0005840">
    <property type="term" value="C:ribosome"/>
    <property type="evidence" value="ECO:0007669"/>
    <property type="project" value="UniProtKB-KW"/>
</dbReference>
<comment type="similarity">
    <text evidence="1 4">Belongs to the eukaryotic ribosomal protein eS17 family.</text>
</comment>
<dbReference type="Pfam" id="PF00833">
    <property type="entry name" value="Ribosomal_S17e"/>
    <property type="match status" value="1"/>
</dbReference>
<dbReference type="GO" id="GO:1990904">
    <property type="term" value="C:ribonucleoprotein complex"/>
    <property type="evidence" value="ECO:0007669"/>
    <property type="project" value="UniProtKB-KW"/>
</dbReference>
<comment type="caution">
    <text evidence="5">The sequence shown here is derived from an EMBL/GenBank/DDBJ whole genome shotgun (WGS) entry which is preliminary data.</text>
</comment>
<dbReference type="GO" id="GO:0003735">
    <property type="term" value="F:structural constituent of ribosome"/>
    <property type="evidence" value="ECO:0007669"/>
    <property type="project" value="InterPro"/>
</dbReference>
<dbReference type="InterPro" id="IPR001210">
    <property type="entry name" value="Ribosomal_eS17"/>
</dbReference>
<dbReference type="GO" id="GO:0006412">
    <property type="term" value="P:translation"/>
    <property type="evidence" value="ECO:0007669"/>
    <property type="project" value="UniProtKB-UniRule"/>
</dbReference>
<evidence type="ECO:0000256" key="2">
    <source>
        <dbReference type="ARBA" id="ARBA00022980"/>
    </source>
</evidence>
<name>A0A497ESE5_9CREN</name>
<evidence type="ECO:0000313" key="8">
    <source>
        <dbReference type="Proteomes" id="UP000278475"/>
    </source>
</evidence>
<accession>A0A497ESE5</accession>
<evidence type="ECO:0000313" key="5">
    <source>
        <dbReference type="EMBL" id="RLE49962.1"/>
    </source>
</evidence>
<dbReference type="Proteomes" id="UP000278475">
    <property type="component" value="Unassembled WGS sequence"/>
</dbReference>
<keyword evidence="3 4" id="KW-0687">Ribonucleoprotein</keyword>
<evidence type="ECO:0000256" key="3">
    <source>
        <dbReference type="ARBA" id="ARBA00023274"/>
    </source>
</evidence>
<dbReference type="HAMAP" id="MF_00511">
    <property type="entry name" value="Ribosomal_eS17"/>
    <property type="match status" value="1"/>
</dbReference>
<dbReference type="EMBL" id="QMQX01000098">
    <property type="protein sequence ID" value="RLE51582.1"/>
    <property type="molecule type" value="Genomic_DNA"/>
</dbReference>
<dbReference type="InterPro" id="IPR036401">
    <property type="entry name" value="Ribosomal_eS17_sf"/>
</dbReference>
<evidence type="ECO:0000256" key="4">
    <source>
        <dbReference type="HAMAP-Rule" id="MF_00511"/>
    </source>
</evidence>
<evidence type="ECO:0000256" key="1">
    <source>
        <dbReference type="ARBA" id="ARBA00010444"/>
    </source>
</evidence>
<dbReference type="AlphaFoldDB" id="A0A497ESE5"/>
<evidence type="ECO:0000313" key="6">
    <source>
        <dbReference type="EMBL" id="RLE51582.1"/>
    </source>
</evidence>
<dbReference type="SUPFAM" id="SSF116820">
    <property type="entry name" value="Rps17e-like"/>
    <property type="match status" value="1"/>
</dbReference>